<evidence type="ECO:0000313" key="1">
    <source>
        <dbReference type="EMBL" id="MBD8129066.1"/>
    </source>
</evidence>
<reference evidence="1 2" key="1">
    <citation type="journal article" date="2020" name="FEMS Microbiol. Ecol.">
        <title>Temporal dynamics of bacterial communities during seed development and maturation.</title>
        <authorList>
            <person name="Chesneau G."/>
            <person name="Torres-Cortes G."/>
            <person name="Briand M."/>
            <person name="Darrasse A."/>
            <person name="Preveaux A."/>
            <person name="Marais C."/>
            <person name="Jacques M.A."/>
            <person name="Shade A."/>
            <person name="Barret M."/>
        </authorList>
    </citation>
    <scope>NUCLEOTIDE SEQUENCE [LARGE SCALE GENOMIC DNA]</scope>
    <source>
        <strain evidence="1 2">CFBP13709</strain>
    </source>
</reference>
<gene>
    <name evidence="1" type="ORF">IFT41_23500</name>
</gene>
<proteinExistence type="predicted"/>
<accession>A0ACC5PVR1</accession>
<organism evidence="1 2">
    <name type="scientific">Enterobacter agglomerans</name>
    <name type="common">Erwinia herbicola</name>
    <name type="synonym">Pantoea agglomerans</name>
    <dbReference type="NCBI Taxonomy" id="549"/>
    <lineage>
        <taxon>Bacteria</taxon>
        <taxon>Pseudomonadati</taxon>
        <taxon>Pseudomonadota</taxon>
        <taxon>Gammaproteobacteria</taxon>
        <taxon>Enterobacterales</taxon>
        <taxon>Erwiniaceae</taxon>
        <taxon>Pantoea</taxon>
        <taxon>Pantoea agglomerans group</taxon>
    </lineage>
</organism>
<name>A0ACC5PVR1_ENTAG</name>
<dbReference type="Proteomes" id="UP000610459">
    <property type="component" value="Unassembled WGS sequence"/>
</dbReference>
<protein>
    <submittedName>
        <fullName evidence="1">Replication protein</fullName>
    </submittedName>
</protein>
<evidence type="ECO:0000313" key="2">
    <source>
        <dbReference type="Proteomes" id="UP000610459"/>
    </source>
</evidence>
<dbReference type="EMBL" id="JACYNR010000031">
    <property type="protein sequence ID" value="MBD8129066.1"/>
    <property type="molecule type" value="Genomic_DNA"/>
</dbReference>
<comment type="caution">
    <text evidence="1">The sequence shown here is derived from an EMBL/GenBank/DDBJ whole genome shotgun (WGS) entry which is preliminary data.</text>
</comment>
<sequence length="192" mass="21903">MGEIYSSRWTTKNGSAPSDLWIAQVGNLTSTQMTSICNAMVARCAAGNSWPPDLAEFVTLAAENCDTVLGLKTSDVMSEYWRWRRETYRYDSAEQFPWRHDVLYQICTEMRRTGTERQMTERELEGLAGRLLTKWEKHVNNGFSIPPVRRQLERPRHPTGPTPAQLLIEQYRRQKAAAENAGGADNLKSGRH</sequence>
<keyword evidence="2" id="KW-1185">Reference proteome</keyword>